<reference evidence="4" key="2">
    <citation type="submission" date="2025-08" db="UniProtKB">
        <authorList>
            <consortium name="RefSeq"/>
        </authorList>
    </citation>
    <scope>IDENTIFICATION</scope>
    <source>
        <tissue evidence="4">Blood</tissue>
    </source>
</reference>
<feature type="compositionally biased region" description="Basic and acidic residues" evidence="1">
    <location>
        <begin position="104"/>
        <end position="114"/>
    </location>
</feature>
<evidence type="ECO:0000256" key="2">
    <source>
        <dbReference type="SAM" id="Phobius"/>
    </source>
</evidence>
<dbReference type="PROSITE" id="PS51257">
    <property type="entry name" value="PROKAR_LIPOPROTEIN"/>
    <property type="match status" value="1"/>
</dbReference>
<reference key="1">
    <citation type="submission" date="2019-01" db="UniProtKB">
        <authorList>
            <consortium name="RefSeq"/>
        </authorList>
    </citation>
    <scope>IDENTIFICATION</scope>
</reference>
<keyword evidence="4" id="KW-0675">Receptor</keyword>
<gene>
    <name evidence="4" type="primary">LEPROT</name>
</gene>
<name>A0A3Q7P0V5_CALUR</name>
<evidence type="ECO:0000313" key="3">
    <source>
        <dbReference type="Proteomes" id="UP000286641"/>
    </source>
</evidence>
<keyword evidence="2" id="KW-0472">Membrane</keyword>
<organism evidence="3 4">
    <name type="scientific">Callorhinus ursinus</name>
    <name type="common">Northern fur seal</name>
    <dbReference type="NCBI Taxonomy" id="34884"/>
    <lineage>
        <taxon>Eukaryota</taxon>
        <taxon>Metazoa</taxon>
        <taxon>Chordata</taxon>
        <taxon>Craniata</taxon>
        <taxon>Vertebrata</taxon>
        <taxon>Euteleostomi</taxon>
        <taxon>Mammalia</taxon>
        <taxon>Eutheria</taxon>
        <taxon>Laurasiatheria</taxon>
        <taxon>Carnivora</taxon>
        <taxon>Caniformia</taxon>
        <taxon>Pinnipedia</taxon>
        <taxon>Otariidae</taxon>
        <taxon>Callorhinus</taxon>
    </lineage>
</organism>
<protein>
    <submittedName>
        <fullName evidence="4">Leptin receptor gene-related protein isoform X2</fullName>
    </submittedName>
</protein>
<dbReference type="RefSeq" id="XP_025727564.1">
    <property type="nucleotide sequence ID" value="XM_025871779.1"/>
</dbReference>
<dbReference type="AlphaFoldDB" id="A0A3Q7P0V5"/>
<dbReference type="CTD" id="54741"/>
<evidence type="ECO:0000313" key="4">
    <source>
        <dbReference type="RefSeq" id="XP_025727564.1"/>
    </source>
</evidence>
<feature type="compositionally biased region" description="Basic and acidic residues" evidence="1">
    <location>
        <begin position="70"/>
        <end position="95"/>
    </location>
</feature>
<accession>A0A3Q7P0V5</accession>
<sequence length="114" mass="12874">MAGVKALVALSFSGAIGLTFLMLGCALEDYGLYQVGRRSLKKRLHFQLTGGISEDIFSSMNIYLTSLTKETEERKTTWRRRPQEDAGRDWSDAAHKPTNSWSHQKLDRQGRVPS</sequence>
<feature type="transmembrane region" description="Helical" evidence="2">
    <location>
        <begin position="6"/>
        <end position="33"/>
    </location>
</feature>
<evidence type="ECO:0000256" key="1">
    <source>
        <dbReference type="SAM" id="MobiDB-lite"/>
    </source>
</evidence>
<dbReference type="Proteomes" id="UP000286641">
    <property type="component" value="Unplaced"/>
</dbReference>
<feature type="region of interest" description="Disordered" evidence="1">
    <location>
        <begin position="70"/>
        <end position="114"/>
    </location>
</feature>
<keyword evidence="2" id="KW-0812">Transmembrane</keyword>
<proteinExistence type="predicted"/>
<keyword evidence="2" id="KW-1133">Transmembrane helix</keyword>
<keyword evidence="3" id="KW-1185">Reference proteome</keyword>